<keyword evidence="2" id="KW-1185">Reference proteome</keyword>
<protein>
    <recommendedName>
        <fullName evidence="3">F-box domain-containing protein</fullName>
    </recommendedName>
</protein>
<evidence type="ECO:0000313" key="1">
    <source>
        <dbReference type="EMBL" id="KAJ3505406.1"/>
    </source>
</evidence>
<dbReference type="OrthoDB" id="3266451at2759"/>
<name>A0A9W8MT47_9AGAR</name>
<dbReference type="EMBL" id="JANKHO010000887">
    <property type="protein sequence ID" value="KAJ3505406.1"/>
    <property type="molecule type" value="Genomic_DNA"/>
</dbReference>
<dbReference type="Proteomes" id="UP001148786">
    <property type="component" value="Unassembled WGS sequence"/>
</dbReference>
<proteinExistence type="predicted"/>
<accession>A0A9W8MT47</accession>
<reference evidence="1" key="1">
    <citation type="submission" date="2022-07" db="EMBL/GenBank/DDBJ databases">
        <title>Genome Sequence of Agrocybe chaxingu.</title>
        <authorList>
            <person name="Buettner E."/>
        </authorList>
    </citation>
    <scope>NUCLEOTIDE SEQUENCE</scope>
    <source>
        <strain evidence="1">MP-N11</strain>
    </source>
</reference>
<evidence type="ECO:0000313" key="2">
    <source>
        <dbReference type="Proteomes" id="UP001148786"/>
    </source>
</evidence>
<dbReference type="AlphaFoldDB" id="A0A9W8MT47"/>
<organism evidence="1 2">
    <name type="scientific">Agrocybe chaxingu</name>
    <dbReference type="NCBI Taxonomy" id="84603"/>
    <lineage>
        <taxon>Eukaryota</taxon>
        <taxon>Fungi</taxon>
        <taxon>Dikarya</taxon>
        <taxon>Basidiomycota</taxon>
        <taxon>Agaricomycotina</taxon>
        <taxon>Agaricomycetes</taxon>
        <taxon>Agaricomycetidae</taxon>
        <taxon>Agaricales</taxon>
        <taxon>Agaricineae</taxon>
        <taxon>Strophariaceae</taxon>
        <taxon>Agrocybe</taxon>
    </lineage>
</organism>
<gene>
    <name evidence="1" type="ORF">NLJ89_g7434</name>
</gene>
<sequence length="264" mass="29919">MPLQKPVVEAYAAHMAAALDSDESIHLHIWKRDGGTHNPDLTVDKIKWLDDIHDVAPERRGDFFRGNVPYFNIEPPSTMSHNAWHNILSSIRTGIGLLVTPDEYATRDNIQNTLREEIRALHEECGSKLAKVKALCGEIVVLEETIADRERKLGIVSSVTAPIRRLPLELLTRIFRFTLPSGSIKPTIYKSPLALCGVSKLWWDTVVNDPQMWSQIWCHFPTCESAPSEEYDKILQRLECFSRRSGTTPLTIDIFENSSITSEN</sequence>
<comment type="caution">
    <text evidence="1">The sequence shown here is derived from an EMBL/GenBank/DDBJ whole genome shotgun (WGS) entry which is preliminary data.</text>
</comment>
<evidence type="ECO:0008006" key="3">
    <source>
        <dbReference type="Google" id="ProtNLM"/>
    </source>
</evidence>